<name>A0A7G5BS76_9BACL</name>
<dbReference type="Pfam" id="PF14305">
    <property type="entry name" value="ATPgrasp_TupA"/>
    <property type="match status" value="1"/>
</dbReference>
<keyword evidence="2" id="KW-1185">Reference proteome</keyword>
<dbReference type="Proteomes" id="UP000515679">
    <property type="component" value="Chromosome"/>
</dbReference>
<sequence>MQWIKLNGNLERFAKYVDKFKVRRYVSKRIGESYLVPIIGIYKKVSQIPIESLPQSFVMKATHGSGWNINVKDKTKVDWEKTSAKLKEWLRSNYYDLYREPNYKPLKGRILIEHRLEDPSGDLKDYKFFCFHGKPVYVQVDGDRYKNHKRDIYDLNWNRLPFKAAYPNFPQLVHRPDALDQMTALAARLAKGFAMVRVDLYYTNNRIYFGELTFTPESGFKHYPMEYEMLLSGLLDLSKYN</sequence>
<dbReference type="AlphaFoldDB" id="A0A7G5BS76"/>
<dbReference type="InterPro" id="IPR029465">
    <property type="entry name" value="ATPgrasp_TupA"/>
</dbReference>
<gene>
    <name evidence="1" type="ORF">FPL14_00255</name>
</gene>
<protein>
    <recommendedName>
        <fullName evidence="3">Glycosyl transferase</fullName>
    </recommendedName>
</protein>
<dbReference type="EMBL" id="CP041969">
    <property type="protein sequence ID" value="QMV39810.1"/>
    <property type="molecule type" value="Genomic_DNA"/>
</dbReference>
<reference evidence="1 2" key="1">
    <citation type="submission" date="2019-07" db="EMBL/GenBank/DDBJ databases">
        <authorList>
            <person name="Kim J.K."/>
            <person name="Cheong H.-M."/>
            <person name="Choi Y."/>
            <person name="Hwang K.J."/>
            <person name="Lee S."/>
            <person name="Choi C."/>
        </authorList>
    </citation>
    <scope>NUCLEOTIDE SEQUENCE [LARGE SCALE GENOMIC DNA]</scope>
    <source>
        <strain evidence="1 2">KS 22</strain>
    </source>
</reference>
<evidence type="ECO:0008006" key="3">
    <source>
        <dbReference type="Google" id="ProtNLM"/>
    </source>
</evidence>
<evidence type="ECO:0000313" key="1">
    <source>
        <dbReference type="EMBL" id="QMV39810.1"/>
    </source>
</evidence>
<dbReference type="RefSeq" id="WP_267875451.1">
    <property type="nucleotide sequence ID" value="NZ_CP041969.1"/>
</dbReference>
<accession>A0A7G5BS76</accession>
<proteinExistence type="predicted"/>
<evidence type="ECO:0000313" key="2">
    <source>
        <dbReference type="Proteomes" id="UP000515679"/>
    </source>
</evidence>
<organism evidence="1 2">
    <name type="scientific">Cohnella cholangitidis</name>
    <dbReference type="NCBI Taxonomy" id="2598458"/>
    <lineage>
        <taxon>Bacteria</taxon>
        <taxon>Bacillati</taxon>
        <taxon>Bacillota</taxon>
        <taxon>Bacilli</taxon>
        <taxon>Bacillales</taxon>
        <taxon>Paenibacillaceae</taxon>
        <taxon>Cohnella</taxon>
    </lineage>
</organism>
<dbReference type="KEGG" id="cchl:FPL14_00255"/>